<dbReference type="Proteomes" id="UP000320762">
    <property type="component" value="Unassembled WGS sequence"/>
</dbReference>
<dbReference type="EMBL" id="VDMD01000007">
    <property type="protein sequence ID" value="TRM64571.1"/>
    <property type="molecule type" value="Genomic_DNA"/>
</dbReference>
<evidence type="ECO:0000256" key="1">
    <source>
        <dbReference type="SAM" id="MobiDB-lite"/>
    </source>
</evidence>
<comment type="caution">
    <text evidence="2">The sequence shown here is derived from an EMBL/GenBank/DDBJ whole genome shotgun (WGS) entry which is preliminary data.</text>
</comment>
<dbReference type="AlphaFoldDB" id="A0A550CIC9"/>
<evidence type="ECO:0000313" key="2">
    <source>
        <dbReference type="EMBL" id="TRM64571.1"/>
    </source>
</evidence>
<name>A0A550CIC9_9AGAR</name>
<gene>
    <name evidence="2" type="ORF">BD626DRAFT_492252</name>
</gene>
<protein>
    <submittedName>
        <fullName evidence="2">Uncharacterized protein</fullName>
    </submittedName>
</protein>
<sequence>MRPRQRLRACRDHPPGMASCHACIEALRSGGDELSTPQALICWYVTYVCCLHISARTRSFRESAWAYFDGSKLSAVPSDNPQTYGASSIPTQSLAPVRGTSSHTANAPTVLDGTPRTLYNPDRAQHSSAEGNPDDSMSGLRHSSSSVPLRAATPGDSRCSPSARRTYSLRNRARTKEVKSGSTLLLHTDVWSQRKLYCLREIHAYTSNICRVTRRSIWSAYARAAVQGTRLCDTKKRAHST</sequence>
<feature type="compositionally biased region" description="Polar residues" evidence="1">
    <location>
        <begin position="79"/>
        <end position="107"/>
    </location>
</feature>
<keyword evidence="3" id="KW-1185">Reference proteome</keyword>
<organism evidence="2 3">
    <name type="scientific">Schizophyllum amplum</name>
    <dbReference type="NCBI Taxonomy" id="97359"/>
    <lineage>
        <taxon>Eukaryota</taxon>
        <taxon>Fungi</taxon>
        <taxon>Dikarya</taxon>
        <taxon>Basidiomycota</taxon>
        <taxon>Agaricomycotina</taxon>
        <taxon>Agaricomycetes</taxon>
        <taxon>Agaricomycetidae</taxon>
        <taxon>Agaricales</taxon>
        <taxon>Schizophyllaceae</taxon>
        <taxon>Schizophyllum</taxon>
    </lineage>
</organism>
<reference evidence="2 3" key="1">
    <citation type="journal article" date="2019" name="New Phytol.">
        <title>Comparative genomics reveals unique wood-decay strategies and fruiting body development in the Schizophyllaceae.</title>
        <authorList>
            <person name="Almasi E."/>
            <person name="Sahu N."/>
            <person name="Krizsan K."/>
            <person name="Balint B."/>
            <person name="Kovacs G.M."/>
            <person name="Kiss B."/>
            <person name="Cseklye J."/>
            <person name="Drula E."/>
            <person name="Henrissat B."/>
            <person name="Nagy I."/>
            <person name="Chovatia M."/>
            <person name="Adam C."/>
            <person name="LaButti K."/>
            <person name="Lipzen A."/>
            <person name="Riley R."/>
            <person name="Grigoriev I.V."/>
            <person name="Nagy L.G."/>
        </authorList>
    </citation>
    <scope>NUCLEOTIDE SEQUENCE [LARGE SCALE GENOMIC DNA]</scope>
    <source>
        <strain evidence="2 3">NL-1724</strain>
    </source>
</reference>
<accession>A0A550CIC9</accession>
<feature type="region of interest" description="Disordered" evidence="1">
    <location>
        <begin position="79"/>
        <end position="164"/>
    </location>
</feature>
<proteinExistence type="predicted"/>
<evidence type="ECO:0000313" key="3">
    <source>
        <dbReference type="Proteomes" id="UP000320762"/>
    </source>
</evidence>